<feature type="domain" description="RNA-binding S4" evidence="2">
    <location>
        <begin position="16"/>
        <end position="76"/>
    </location>
</feature>
<reference evidence="3 4" key="2">
    <citation type="journal article" date="2010" name="Stand. Genomic Sci.">
        <title>Complete genome sequence of Xylanimonas cellulosilytica type strain (XIL07).</title>
        <authorList>
            <person name="Foster B."/>
            <person name="Pukall R."/>
            <person name="Abt B."/>
            <person name="Nolan M."/>
            <person name="Glavina Del Rio T."/>
            <person name="Chen F."/>
            <person name="Lucas S."/>
            <person name="Tice H."/>
            <person name="Pitluck S."/>
            <person name="Cheng J.-F."/>
            <person name="Chertkov O."/>
            <person name="Brettin T."/>
            <person name="Han C."/>
            <person name="Detter J.C."/>
            <person name="Bruce D."/>
            <person name="Goodwin L."/>
            <person name="Ivanova N."/>
            <person name="Mavromatis K."/>
            <person name="Pati A."/>
            <person name="Mikhailova N."/>
            <person name="Chen A."/>
            <person name="Palaniappan K."/>
            <person name="Land M."/>
            <person name="Hauser L."/>
            <person name="Chang Y.-J."/>
            <person name="Jeffries C.D."/>
            <person name="Chain P."/>
            <person name="Rohde M."/>
            <person name="Goeker M."/>
            <person name="Bristow J."/>
            <person name="Eisen J.A."/>
            <person name="Markowitz V."/>
            <person name="Hugenholtz P."/>
            <person name="Kyrpides N.C."/>
            <person name="Klenk H.-P."/>
            <person name="Lapidus A."/>
        </authorList>
    </citation>
    <scope>NUCLEOTIDE SEQUENCE [LARGE SCALE GENOMIC DNA]</scope>
    <source>
        <strain evidence="4">DSM 15894 / CECT 5975 / LMG 20990 / XIL07</strain>
    </source>
</reference>
<name>D1BR77_XYLCX</name>
<dbReference type="eggNOG" id="COG2501">
    <property type="taxonomic scope" value="Bacteria"/>
</dbReference>
<dbReference type="EMBL" id="CP001821">
    <property type="protein sequence ID" value="ACZ30332.1"/>
    <property type="molecule type" value="Genomic_DNA"/>
</dbReference>
<dbReference type="HOGENOM" id="CLU_127162_3_1_11"/>
<dbReference type="SMART" id="SM00363">
    <property type="entry name" value="S4"/>
    <property type="match status" value="1"/>
</dbReference>
<dbReference type="PROSITE" id="PS50889">
    <property type="entry name" value="S4"/>
    <property type="match status" value="1"/>
</dbReference>
<evidence type="ECO:0000256" key="1">
    <source>
        <dbReference type="PROSITE-ProRule" id="PRU00182"/>
    </source>
</evidence>
<dbReference type="AlphaFoldDB" id="D1BR77"/>
<proteinExistence type="predicted"/>
<dbReference type="RefSeq" id="WP_012878074.1">
    <property type="nucleotide sequence ID" value="NC_013530.1"/>
</dbReference>
<dbReference type="Gene3D" id="3.10.290.10">
    <property type="entry name" value="RNA-binding S4 domain"/>
    <property type="match status" value="1"/>
</dbReference>
<keyword evidence="1" id="KW-0694">RNA-binding</keyword>
<reference evidence="4" key="1">
    <citation type="submission" date="2009-11" db="EMBL/GenBank/DDBJ databases">
        <title>The complete chromosome of Xylanimonas cellulosilytica DSM 15894.</title>
        <authorList>
            <consortium name="US DOE Joint Genome Institute (JGI-PGF)"/>
            <person name="Lucas S."/>
            <person name="Copeland A."/>
            <person name="Lapidus A."/>
            <person name="Glavina del Rio T."/>
            <person name="Dalin E."/>
            <person name="Tice H."/>
            <person name="Bruce D."/>
            <person name="Goodwin L."/>
            <person name="Pitluck S."/>
            <person name="Kyrpides N."/>
            <person name="Mavromatis K."/>
            <person name="Ivanova N."/>
            <person name="Mikhailova N."/>
            <person name="Foster B."/>
            <person name="Clum A."/>
            <person name="Brettin T."/>
            <person name="Detter J.C."/>
            <person name="Han C."/>
            <person name="Larimer F."/>
            <person name="Land M."/>
            <person name="Hauser L."/>
            <person name="Markowitz V."/>
            <person name="Cheng J.F."/>
            <person name="Hugenholtz P."/>
            <person name="Woyke T."/>
            <person name="Wu D."/>
            <person name="Gehrich-Schroeter G."/>
            <person name="Schneider S."/>
            <person name="Pukall S.R."/>
            <person name="Klenk H.P."/>
            <person name="Eisen J.A."/>
        </authorList>
    </citation>
    <scope>NUCLEOTIDE SEQUENCE [LARGE SCALE GENOMIC DNA]</scope>
    <source>
        <strain evidence="4">DSM 15894 / CECT 5975 / LMG 20990 / XIL07</strain>
    </source>
</reference>
<dbReference type="InterPro" id="IPR002942">
    <property type="entry name" value="S4_RNA-bd"/>
</dbReference>
<dbReference type="KEGG" id="xce:Xcel_1301"/>
<protein>
    <submittedName>
        <fullName evidence="3">RNA-binding S4 domain protein</fullName>
    </submittedName>
</protein>
<dbReference type="InterPro" id="IPR036986">
    <property type="entry name" value="S4_RNA-bd_sf"/>
</dbReference>
<dbReference type="Pfam" id="PF13275">
    <property type="entry name" value="S4_2"/>
    <property type="match status" value="1"/>
</dbReference>
<dbReference type="SUPFAM" id="SSF55174">
    <property type="entry name" value="Alpha-L RNA-binding motif"/>
    <property type="match status" value="1"/>
</dbReference>
<organism evidence="3 4">
    <name type="scientific">Xylanimonas cellulosilytica (strain DSM 15894 / JCM 12276 / CECT 5975 / KCTC 9989 / LMG 20990 / NBRC 107835 / XIL07)</name>
    <dbReference type="NCBI Taxonomy" id="446471"/>
    <lineage>
        <taxon>Bacteria</taxon>
        <taxon>Bacillati</taxon>
        <taxon>Actinomycetota</taxon>
        <taxon>Actinomycetes</taxon>
        <taxon>Micrococcales</taxon>
        <taxon>Promicromonosporaceae</taxon>
        <taxon>Xylanimonas</taxon>
    </lineage>
</organism>
<accession>D1BR77</accession>
<gene>
    <name evidence="3" type="ordered locus">Xcel_1301</name>
</gene>
<evidence type="ECO:0000313" key="3">
    <source>
        <dbReference type="EMBL" id="ACZ30332.1"/>
    </source>
</evidence>
<dbReference type="STRING" id="446471.Xcel_1301"/>
<evidence type="ECO:0000313" key="4">
    <source>
        <dbReference type="Proteomes" id="UP000002255"/>
    </source>
</evidence>
<dbReference type="GO" id="GO:0003723">
    <property type="term" value="F:RNA binding"/>
    <property type="evidence" value="ECO:0007669"/>
    <property type="project" value="UniProtKB-KW"/>
</dbReference>
<keyword evidence="4" id="KW-1185">Reference proteome</keyword>
<dbReference type="Proteomes" id="UP000002255">
    <property type="component" value="Chromosome"/>
</dbReference>
<evidence type="ECO:0000259" key="2">
    <source>
        <dbReference type="SMART" id="SM00363"/>
    </source>
</evidence>
<dbReference type="CDD" id="cd00165">
    <property type="entry name" value="S4"/>
    <property type="match status" value="1"/>
</dbReference>
<sequence length="77" mass="8144">MPSMTPEAVPIRDDMIRLGQFLKLAGLADSGNEARDLIADGEVSVNGEVETRRGRQLGRGDVVAVADPRGERAAVVA</sequence>